<dbReference type="SUPFAM" id="SSF50324">
    <property type="entry name" value="Inorganic pyrophosphatase"/>
    <property type="match status" value="1"/>
</dbReference>
<reference evidence="7" key="1">
    <citation type="submission" date="2016-10" db="EMBL/GenBank/DDBJ databases">
        <authorList>
            <person name="Varghese N."/>
        </authorList>
    </citation>
    <scope>NUCLEOTIDE SEQUENCE [LARGE SCALE GENOMIC DNA]</scope>
    <source>
        <strain evidence="7">Nsp8</strain>
    </source>
</reference>
<dbReference type="STRING" id="1266925.GCA_000619905_01742"/>
<dbReference type="EMBL" id="FOVJ01000008">
    <property type="protein sequence ID" value="SFO13228.1"/>
    <property type="molecule type" value="Genomic_DNA"/>
</dbReference>
<dbReference type="Proteomes" id="UP000183107">
    <property type="component" value="Unassembled WGS sequence"/>
</dbReference>
<gene>
    <name evidence="6" type="ORF">SAMN05216386_2717</name>
</gene>
<evidence type="ECO:0000256" key="4">
    <source>
        <dbReference type="ARBA" id="ARBA00022801"/>
    </source>
</evidence>
<evidence type="ECO:0000313" key="6">
    <source>
        <dbReference type="EMBL" id="SFO13228.1"/>
    </source>
</evidence>
<dbReference type="Pfam" id="PF00719">
    <property type="entry name" value="Pyrophosphatase"/>
    <property type="match status" value="1"/>
</dbReference>
<dbReference type="EC" id="3.6.1.1" evidence="2"/>
<evidence type="ECO:0000256" key="5">
    <source>
        <dbReference type="ARBA" id="ARBA00022842"/>
    </source>
</evidence>
<dbReference type="GO" id="GO:0006796">
    <property type="term" value="P:phosphate-containing compound metabolic process"/>
    <property type="evidence" value="ECO:0007669"/>
    <property type="project" value="InterPro"/>
</dbReference>
<evidence type="ECO:0000256" key="3">
    <source>
        <dbReference type="ARBA" id="ARBA00022723"/>
    </source>
</evidence>
<protein>
    <recommendedName>
        <fullName evidence="2">inorganic diphosphatase</fullName>
        <ecNumber evidence="2">3.6.1.1</ecNumber>
    </recommendedName>
</protein>
<keyword evidence="7" id="KW-1185">Reference proteome</keyword>
<accession>A0A1I5EP02</accession>
<keyword evidence="5" id="KW-0460">Magnesium</keyword>
<dbReference type="InterPro" id="IPR036649">
    <property type="entry name" value="Pyrophosphatase_sf"/>
</dbReference>
<organism evidence="6 7">
    <name type="scientific">Nitrosospira briensis</name>
    <dbReference type="NCBI Taxonomy" id="35799"/>
    <lineage>
        <taxon>Bacteria</taxon>
        <taxon>Pseudomonadati</taxon>
        <taxon>Pseudomonadota</taxon>
        <taxon>Betaproteobacteria</taxon>
        <taxon>Nitrosomonadales</taxon>
        <taxon>Nitrosomonadaceae</taxon>
        <taxon>Nitrosospira</taxon>
    </lineage>
</organism>
<name>A0A1I5EP02_9PROT</name>
<dbReference type="GO" id="GO:0004427">
    <property type="term" value="F:inorganic diphosphate phosphatase activity"/>
    <property type="evidence" value="ECO:0007669"/>
    <property type="project" value="UniProtKB-EC"/>
</dbReference>
<keyword evidence="4" id="KW-0378">Hydrolase</keyword>
<keyword evidence="3" id="KW-0479">Metal-binding</keyword>
<evidence type="ECO:0000256" key="2">
    <source>
        <dbReference type="ARBA" id="ARBA00012146"/>
    </source>
</evidence>
<dbReference type="Gene3D" id="3.90.80.10">
    <property type="entry name" value="Inorganic pyrophosphatase"/>
    <property type="match status" value="1"/>
</dbReference>
<dbReference type="GO" id="GO:0005737">
    <property type="term" value="C:cytoplasm"/>
    <property type="evidence" value="ECO:0007669"/>
    <property type="project" value="InterPro"/>
</dbReference>
<dbReference type="GO" id="GO:0000287">
    <property type="term" value="F:magnesium ion binding"/>
    <property type="evidence" value="ECO:0007669"/>
    <property type="project" value="InterPro"/>
</dbReference>
<dbReference type="InterPro" id="IPR008162">
    <property type="entry name" value="Pyrophosphatase"/>
</dbReference>
<evidence type="ECO:0000256" key="1">
    <source>
        <dbReference type="ARBA" id="ARBA00001946"/>
    </source>
</evidence>
<evidence type="ECO:0000313" key="7">
    <source>
        <dbReference type="Proteomes" id="UP000183107"/>
    </source>
</evidence>
<sequence>MEPWPGFWKDRAYRRLLKDSLWHETLNDTHYSSRCVGRQESSEPLVVEIIVEVPRGSFLKRGSTGRVDFISPLPCPFNYGSVPDYLGLDGDLLDALVLGPRLPFGTRIRAKAWGAVTMTDGGLIDDKLVCGDYCPDALERRKILQFFHLYAKCKGLLNVWRGRRGRNACDGWCDSSHALARARPLRRGWPGIPPAF</sequence>
<comment type="cofactor">
    <cofactor evidence="1">
        <name>Mg(2+)</name>
        <dbReference type="ChEBI" id="CHEBI:18420"/>
    </cofactor>
</comment>
<dbReference type="AlphaFoldDB" id="A0A1I5EP02"/>
<proteinExistence type="predicted"/>